<dbReference type="InterPro" id="IPR024079">
    <property type="entry name" value="MetalloPept_cat_dom_sf"/>
</dbReference>
<keyword evidence="8" id="KW-1185">Reference proteome</keyword>
<name>A0A0D9XMC6_9ORYZ</name>
<dbReference type="GO" id="GO:0004222">
    <property type="term" value="F:metalloendopeptidase activity"/>
    <property type="evidence" value="ECO:0007669"/>
    <property type="project" value="InterPro"/>
</dbReference>
<sequence length="118" mass="12722">MFRPCLLLLAIVFILSCHPVAAARLGPTTTKPHGGGAVNRTAADGADVCPVTDGHVDYLPRDTVRAVLRSAFARWAEVIPVSFEEIMDDDGFDGADIKVGFYHGEHGDGPRLMVRETC</sequence>
<dbReference type="Gene3D" id="3.40.390.10">
    <property type="entry name" value="Collagenase (Catalytic Domain)"/>
    <property type="match status" value="1"/>
</dbReference>
<accession>A0A0D9XMC6</accession>
<feature type="domain" description="Peptidase M10 metallopeptidase" evidence="6">
    <location>
        <begin position="58"/>
        <end position="109"/>
    </location>
</feature>
<dbReference type="SUPFAM" id="SSF55486">
    <property type="entry name" value="Metalloproteases ('zincins'), catalytic domain"/>
    <property type="match status" value="1"/>
</dbReference>
<feature type="chain" id="PRO_5002350077" description="Peptidase M10 metallopeptidase domain-containing protein" evidence="5">
    <location>
        <begin position="23"/>
        <end position="118"/>
    </location>
</feature>
<keyword evidence="5" id="KW-0732">Signal</keyword>
<dbReference type="Pfam" id="PF00413">
    <property type="entry name" value="Peptidase_M10"/>
    <property type="match status" value="1"/>
</dbReference>
<evidence type="ECO:0000256" key="1">
    <source>
        <dbReference type="ARBA" id="ARBA00022670"/>
    </source>
</evidence>
<reference evidence="7" key="3">
    <citation type="submission" date="2015-04" db="UniProtKB">
        <authorList>
            <consortium name="EnsemblPlants"/>
        </authorList>
    </citation>
    <scope>IDENTIFICATION</scope>
</reference>
<dbReference type="AlphaFoldDB" id="A0A0D9XMC6"/>
<dbReference type="PROSITE" id="PS51257">
    <property type="entry name" value="PROKAR_LIPOPROTEIN"/>
    <property type="match status" value="1"/>
</dbReference>
<organism evidence="7 8">
    <name type="scientific">Leersia perrieri</name>
    <dbReference type="NCBI Taxonomy" id="77586"/>
    <lineage>
        <taxon>Eukaryota</taxon>
        <taxon>Viridiplantae</taxon>
        <taxon>Streptophyta</taxon>
        <taxon>Embryophyta</taxon>
        <taxon>Tracheophyta</taxon>
        <taxon>Spermatophyta</taxon>
        <taxon>Magnoliopsida</taxon>
        <taxon>Liliopsida</taxon>
        <taxon>Poales</taxon>
        <taxon>Poaceae</taxon>
        <taxon>BOP clade</taxon>
        <taxon>Oryzoideae</taxon>
        <taxon>Oryzeae</taxon>
        <taxon>Oryzinae</taxon>
        <taxon>Leersia</taxon>
    </lineage>
</organism>
<dbReference type="eggNOG" id="KOG1565">
    <property type="taxonomic scope" value="Eukaryota"/>
</dbReference>
<dbReference type="GO" id="GO:0031012">
    <property type="term" value="C:extracellular matrix"/>
    <property type="evidence" value="ECO:0007669"/>
    <property type="project" value="InterPro"/>
</dbReference>
<dbReference type="Gramene" id="LPERR10G14150.1">
    <property type="protein sequence ID" value="LPERR10G14150.1"/>
    <property type="gene ID" value="LPERR10G14150"/>
</dbReference>
<dbReference type="MEROPS" id="M10.A04"/>
<proteinExistence type="predicted"/>
<reference evidence="8" key="2">
    <citation type="submission" date="2013-12" db="EMBL/GenBank/DDBJ databases">
        <authorList>
            <person name="Yu Y."/>
            <person name="Lee S."/>
            <person name="de Baynast K."/>
            <person name="Wissotski M."/>
            <person name="Liu L."/>
            <person name="Talag J."/>
            <person name="Goicoechea J."/>
            <person name="Angelova A."/>
            <person name="Jetty R."/>
            <person name="Kudrna D."/>
            <person name="Golser W."/>
            <person name="Rivera L."/>
            <person name="Zhang J."/>
            <person name="Wing R."/>
        </authorList>
    </citation>
    <scope>NUCLEOTIDE SEQUENCE</scope>
</reference>
<protein>
    <recommendedName>
        <fullName evidence="6">Peptidase M10 metallopeptidase domain-containing protein</fullName>
    </recommendedName>
</protein>
<evidence type="ECO:0000256" key="2">
    <source>
        <dbReference type="ARBA" id="ARBA00022723"/>
    </source>
</evidence>
<dbReference type="HOGENOM" id="CLU_2076493_0_0_1"/>
<dbReference type="InterPro" id="IPR001818">
    <property type="entry name" value="Pept_M10_metallopeptidase"/>
</dbReference>
<keyword evidence="1" id="KW-0645">Protease</keyword>
<dbReference type="GO" id="GO:0008270">
    <property type="term" value="F:zinc ion binding"/>
    <property type="evidence" value="ECO:0007669"/>
    <property type="project" value="InterPro"/>
</dbReference>
<dbReference type="GO" id="GO:0006508">
    <property type="term" value="P:proteolysis"/>
    <property type="evidence" value="ECO:0007669"/>
    <property type="project" value="UniProtKB-KW"/>
</dbReference>
<evidence type="ECO:0000259" key="6">
    <source>
        <dbReference type="Pfam" id="PF00413"/>
    </source>
</evidence>
<reference evidence="7 8" key="1">
    <citation type="submission" date="2012-08" db="EMBL/GenBank/DDBJ databases">
        <title>Oryza genome evolution.</title>
        <authorList>
            <person name="Wing R.A."/>
        </authorList>
    </citation>
    <scope>NUCLEOTIDE SEQUENCE</scope>
</reference>
<evidence type="ECO:0000313" key="8">
    <source>
        <dbReference type="Proteomes" id="UP000032180"/>
    </source>
</evidence>
<dbReference type="STRING" id="77586.A0A0D9XMC6"/>
<dbReference type="EnsemblPlants" id="LPERR10G14150.1">
    <property type="protein sequence ID" value="LPERR10G14150.1"/>
    <property type="gene ID" value="LPERR10G14150"/>
</dbReference>
<feature type="signal peptide" evidence="5">
    <location>
        <begin position="1"/>
        <end position="22"/>
    </location>
</feature>
<keyword evidence="4" id="KW-0862">Zinc</keyword>
<dbReference type="Proteomes" id="UP000032180">
    <property type="component" value="Chromosome 10"/>
</dbReference>
<evidence type="ECO:0000313" key="7">
    <source>
        <dbReference type="EnsemblPlants" id="LPERR10G14150.1"/>
    </source>
</evidence>
<evidence type="ECO:0000256" key="4">
    <source>
        <dbReference type="ARBA" id="ARBA00022833"/>
    </source>
</evidence>
<keyword evidence="2" id="KW-0479">Metal-binding</keyword>
<evidence type="ECO:0000256" key="5">
    <source>
        <dbReference type="SAM" id="SignalP"/>
    </source>
</evidence>
<keyword evidence="3" id="KW-0378">Hydrolase</keyword>
<evidence type="ECO:0000256" key="3">
    <source>
        <dbReference type="ARBA" id="ARBA00022801"/>
    </source>
</evidence>